<comment type="subcellular location">
    <subcellularLocation>
        <location evidence="6">Cytoplasm</location>
    </subcellularLocation>
</comment>
<dbReference type="AlphaFoldDB" id="A0A916JPX0"/>
<dbReference type="Gene3D" id="1.10.560.10">
    <property type="entry name" value="GroEL-like equatorial domain"/>
    <property type="match status" value="1"/>
</dbReference>
<dbReference type="InterPro" id="IPR027413">
    <property type="entry name" value="GROEL-like_equatorial_sf"/>
</dbReference>
<feature type="region of interest" description="Disordered" evidence="9">
    <location>
        <begin position="527"/>
        <end position="546"/>
    </location>
</feature>
<dbReference type="NCBIfam" id="NF000592">
    <property type="entry name" value="PRK00013.1"/>
    <property type="match status" value="1"/>
</dbReference>
<dbReference type="InterPro" id="IPR027410">
    <property type="entry name" value="TCP-1-like_intermed_sf"/>
</dbReference>
<reference evidence="10" key="1">
    <citation type="submission" date="2021-04" db="EMBL/GenBank/DDBJ databases">
        <authorList>
            <person name="Rodrigo-Torres L."/>
            <person name="Arahal R. D."/>
            <person name="Lucena T."/>
        </authorList>
    </citation>
    <scope>NUCLEOTIDE SEQUENCE</scope>
    <source>
        <strain evidence="10">AS29M-1</strain>
    </source>
</reference>
<dbReference type="NCBIfam" id="NF009488">
    <property type="entry name" value="PRK12850.1"/>
    <property type="match status" value="1"/>
</dbReference>
<dbReference type="EMBL" id="OU015584">
    <property type="protein sequence ID" value="CAG5086436.1"/>
    <property type="molecule type" value="Genomic_DNA"/>
</dbReference>
<dbReference type="EC" id="5.6.1.7" evidence="6"/>
<comment type="function">
    <text evidence="6 8">Together with its co-chaperonin GroES, plays an essential role in assisting protein folding. The GroEL-GroES system forms a nano-cage that allows encapsulation of the non-native substrate proteins and provides a physical environment optimized to promote and accelerate protein folding.</text>
</comment>
<name>A0A916JPX0_9FLAO</name>
<proteinExistence type="inferred from homology"/>
<evidence type="ECO:0000256" key="8">
    <source>
        <dbReference type="RuleBase" id="RU000419"/>
    </source>
</evidence>
<comment type="subunit">
    <text evidence="6 8">Forms a cylinder of 14 subunits composed of two heptameric rings stacked back-to-back. Interacts with the co-chaperonin GroES.</text>
</comment>
<dbReference type="GO" id="GO:0005737">
    <property type="term" value="C:cytoplasm"/>
    <property type="evidence" value="ECO:0007669"/>
    <property type="project" value="UniProtKB-SubCell"/>
</dbReference>
<feature type="binding site" evidence="6">
    <location>
        <position position="415"/>
    </location>
    <ligand>
        <name>ATP</name>
        <dbReference type="ChEBI" id="CHEBI:30616"/>
    </ligand>
</feature>
<sequence length="546" mass="57880">MAKEIVFDIDARDRMKKGVDALANAVKATLGPKGRNVVIDKKFGAPHVTKDGVTVAKEIELKDAVENMGAQMVKEVAAKTADIAGDGTTTATVLAQAIISGGLKNVAAGANPMDIKRGIDKAVDAIVEELQKLSQEVGSDSEKIKQVASISANNDEAIGALIAEAMKVVGNDGVITVEEAKGTETEVKTVEGMQFDRGYLSPYFVTDTEKMIAELDNPYILIHDKKISNLQELLPVLEPVAQSGRPFLIIAEDVDSNALAALVVNRLKAGLKVAAVKAPGFGDRRKAMLEDIAILTGGTVISEERGFKLENTTMDMLGTCEKVEIDKDNTTVINGSGNKEDITARTNQIKAQIESTTSDYDREKLQERLAKLAGGVAVLYVGAASEVEMKEKKDRVDDALAATRAAVEEGIIPGGGVAYIRASEALDAITGENEDEKTGIAIIKRAVEEPLRQIIENAGGEGAVIVQKIKEGKDDYGYNARTEVFENLYAAGVIDPTKVSRIALQNASSVAAMMLTTECVIADEPEEEGAGMPMGGGMPGGMPGMM</sequence>
<dbReference type="InterPro" id="IPR002423">
    <property type="entry name" value="Cpn60/GroEL/TCP-1"/>
</dbReference>
<dbReference type="InterPro" id="IPR001844">
    <property type="entry name" value="Cpn60/GroEL"/>
</dbReference>
<dbReference type="GO" id="GO:0016853">
    <property type="term" value="F:isomerase activity"/>
    <property type="evidence" value="ECO:0007669"/>
    <property type="project" value="UniProtKB-KW"/>
</dbReference>
<accession>A0A916JPX0</accession>
<dbReference type="Gene3D" id="3.30.260.10">
    <property type="entry name" value="TCP-1-like chaperonin intermediate domain"/>
    <property type="match status" value="1"/>
</dbReference>
<evidence type="ECO:0000256" key="4">
    <source>
        <dbReference type="ARBA" id="ARBA00023186"/>
    </source>
</evidence>
<dbReference type="PANTHER" id="PTHR45633">
    <property type="entry name" value="60 KDA HEAT SHOCK PROTEIN, MITOCHONDRIAL"/>
    <property type="match status" value="1"/>
</dbReference>
<dbReference type="FunFam" id="3.50.7.10:FF:000001">
    <property type="entry name" value="60 kDa chaperonin"/>
    <property type="match status" value="1"/>
</dbReference>
<evidence type="ECO:0000256" key="7">
    <source>
        <dbReference type="RuleBase" id="RU000418"/>
    </source>
</evidence>
<protein>
    <recommendedName>
        <fullName evidence="6">Chaperonin GroEL</fullName>
        <ecNumber evidence="6">5.6.1.7</ecNumber>
    </recommendedName>
    <alternativeName>
        <fullName evidence="6">60 kDa chaperonin</fullName>
    </alternativeName>
    <alternativeName>
        <fullName evidence="6">Chaperonin-60</fullName>
        <shortName evidence="6">Cpn60</shortName>
    </alternativeName>
</protein>
<evidence type="ECO:0000256" key="6">
    <source>
        <dbReference type="HAMAP-Rule" id="MF_00600"/>
    </source>
</evidence>
<keyword evidence="3 6" id="KW-0067">ATP-binding</keyword>
<keyword evidence="6" id="KW-0963">Cytoplasm</keyword>
<dbReference type="FunFam" id="1.10.560.10:FF:000001">
    <property type="entry name" value="60 kDa chaperonin"/>
    <property type="match status" value="1"/>
</dbReference>
<dbReference type="InterPro" id="IPR027409">
    <property type="entry name" value="GroEL-like_apical_dom_sf"/>
</dbReference>
<dbReference type="GO" id="GO:0005524">
    <property type="term" value="F:ATP binding"/>
    <property type="evidence" value="ECO:0007669"/>
    <property type="project" value="UniProtKB-UniRule"/>
</dbReference>
<evidence type="ECO:0000313" key="11">
    <source>
        <dbReference type="Proteomes" id="UP000683507"/>
    </source>
</evidence>
<dbReference type="SUPFAM" id="SSF52029">
    <property type="entry name" value="GroEL apical domain-like"/>
    <property type="match status" value="1"/>
</dbReference>
<feature type="binding site" evidence="6">
    <location>
        <begin position="86"/>
        <end position="90"/>
    </location>
    <ligand>
        <name>ATP</name>
        <dbReference type="ChEBI" id="CHEBI:30616"/>
    </ligand>
</feature>
<keyword evidence="5 6" id="KW-0413">Isomerase</keyword>
<gene>
    <name evidence="6 10" type="primary">groL</name>
    <name evidence="6" type="synonym">groEL</name>
    <name evidence="10" type="ORF">CRYO30217_03120</name>
</gene>
<dbReference type="NCBIfam" id="TIGR02348">
    <property type="entry name" value="GroEL"/>
    <property type="match status" value="1"/>
</dbReference>
<dbReference type="CDD" id="cd03344">
    <property type="entry name" value="GroEL"/>
    <property type="match status" value="1"/>
</dbReference>
<feature type="binding site" evidence="6">
    <location>
        <position position="495"/>
    </location>
    <ligand>
        <name>ATP</name>
        <dbReference type="ChEBI" id="CHEBI:30616"/>
    </ligand>
</feature>
<organism evidence="10 11">
    <name type="scientific">Parvicella tangerina</name>
    <dbReference type="NCBI Taxonomy" id="2829795"/>
    <lineage>
        <taxon>Bacteria</taxon>
        <taxon>Pseudomonadati</taxon>
        <taxon>Bacteroidota</taxon>
        <taxon>Flavobacteriia</taxon>
        <taxon>Flavobacteriales</taxon>
        <taxon>Parvicellaceae</taxon>
        <taxon>Parvicella</taxon>
    </lineage>
</organism>
<keyword evidence="4 6" id="KW-0143">Chaperone</keyword>
<dbReference type="SUPFAM" id="SSF48592">
    <property type="entry name" value="GroEL equatorial domain-like"/>
    <property type="match status" value="1"/>
</dbReference>
<dbReference type="RefSeq" id="WP_258543310.1">
    <property type="nucleotide sequence ID" value="NZ_OU015584.1"/>
</dbReference>
<comment type="similarity">
    <text evidence="1 6 7">Belongs to the chaperonin (HSP60) family.</text>
</comment>
<evidence type="ECO:0000256" key="5">
    <source>
        <dbReference type="ARBA" id="ARBA00023235"/>
    </source>
</evidence>
<dbReference type="SUPFAM" id="SSF54849">
    <property type="entry name" value="GroEL-intermediate domain like"/>
    <property type="match status" value="1"/>
</dbReference>
<dbReference type="PRINTS" id="PR00298">
    <property type="entry name" value="CHAPERONIN60"/>
</dbReference>
<feature type="binding site" evidence="6">
    <location>
        <begin position="29"/>
        <end position="32"/>
    </location>
    <ligand>
        <name>ATP</name>
        <dbReference type="ChEBI" id="CHEBI:30616"/>
    </ligand>
</feature>
<dbReference type="Gene3D" id="3.50.7.10">
    <property type="entry name" value="GroEL"/>
    <property type="match status" value="1"/>
</dbReference>
<dbReference type="GO" id="GO:0042026">
    <property type="term" value="P:protein refolding"/>
    <property type="evidence" value="ECO:0007669"/>
    <property type="project" value="UniProtKB-UniRule"/>
</dbReference>
<dbReference type="GO" id="GO:0140662">
    <property type="term" value="F:ATP-dependent protein folding chaperone"/>
    <property type="evidence" value="ECO:0007669"/>
    <property type="project" value="InterPro"/>
</dbReference>
<dbReference type="NCBIfam" id="NF009487">
    <property type="entry name" value="PRK12849.1"/>
    <property type="match status" value="1"/>
</dbReference>
<dbReference type="Proteomes" id="UP000683507">
    <property type="component" value="Chromosome"/>
</dbReference>
<feature type="compositionally biased region" description="Gly residues" evidence="9">
    <location>
        <begin position="532"/>
        <end position="546"/>
    </location>
</feature>
<feature type="binding site" evidence="6">
    <location>
        <position position="50"/>
    </location>
    <ligand>
        <name>ATP</name>
        <dbReference type="ChEBI" id="CHEBI:30616"/>
    </ligand>
</feature>
<evidence type="ECO:0000256" key="3">
    <source>
        <dbReference type="ARBA" id="ARBA00022840"/>
    </source>
</evidence>
<evidence type="ECO:0000256" key="1">
    <source>
        <dbReference type="ARBA" id="ARBA00006607"/>
    </source>
</evidence>
<dbReference type="Pfam" id="PF00118">
    <property type="entry name" value="Cpn60_TCP1"/>
    <property type="match status" value="1"/>
</dbReference>
<evidence type="ECO:0000313" key="10">
    <source>
        <dbReference type="EMBL" id="CAG5086436.1"/>
    </source>
</evidence>
<keyword evidence="2 6" id="KW-0547">Nucleotide-binding</keyword>
<dbReference type="HAMAP" id="MF_00600">
    <property type="entry name" value="CH60"/>
    <property type="match status" value="1"/>
</dbReference>
<keyword evidence="11" id="KW-1185">Reference proteome</keyword>
<evidence type="ECO:0000256" key="9">
    <source>
        <dbReference type="SAM" id="MobiDB-lite"/>
    </source>
</evidence>
<dbReference type="KEGG" id="ptan:CRYO30217_03120"/>
<dbReference type="NCBIfam" id="NF009489">
    <property type="entry name" value="PRK12851.1"/>
    <property type="match status" value="1"/>
</dbReference>
<evidence type="ECO:0000256" key="2">
    <source>
        <dbReference type="ARBA" id="ARBA00022741"/>
    </source>
</evidence>
<dbReference type="InterPro" id="IPR018370">
    <property type="entry name" value="Chaperonin_Cpn60_CS"/>
</dbReference>
<dbReference type="GO" id="GO:0051082">
    <property type="term" value="F:unfolded protein binding"/>
    <property type="evidence" value="ECO:0007669"/>
    <property type="project" value="UniProtKB-UniRule"/>
</dbReference>
<dbReference type="PROSITE" id="PS00296">
    <property type="entry name" value="CHAPERONINS_CPN60"/>
    <property type="match status" value="1"/>
</dbReference>
<comment type="caution">
    <text evidence="6">Lacks conserved residue(s) required for the propagation of feature annotation.</text>
</comment>